<gene>
    <name evidence="7" type="ORF">FQV27_12740</name>
</gene>
<keyword evidence="3" id="KW-1015">Disulfide bond</keyword>
<dbReference type="PIRSF" id="PIRSF005261">
    <property type="entry name" value="Heat_shock_Hsp33"/>
    <property type="match status" value="1"/>
</dbReference>
<dbReference type="GO" id="GO:0005737">
    <property type="term" value="C:cytoplasm"/>
    <property type="evidence" value="ECO:0007669"/>
    <property type="project" value="InterPro"/>
</dbReference>
<dbReference type="InterPro" id="IPR023212">
    <property type="entry name" value="Hsp33_helix_hairpin_bin_dom_sf"/>
</dbReference>
<dbReference type="Pfam" id="PF01430">
    <property type="entry name" value="HSP33"/>
    <property type="match status" value="1"/>
</dbReference>
<dbReference type="CDD" id="cd00498">
    <property type="entry name" value="Hsp33"/>
    <property type="match status" value="1"/>
</dbReference>
<reference evidence="7 8" key="1">
    <citation type="submission" date="2019-08" db="EMBL/GenBank/DDBJ databases">
        <authorList>
            <person name="Ye J."/>
        </authorList>
    </citation>
    <scope>NUCLEOTIDE SEQUENCE [LARGE SCALE GENOMIC DNA]</scope>
    <source>
        <strain evidence="7 8">TK008</strain>
    </source>
</reference>
<dbReference type="Gene3D" id="3.90.1280.10">
    <property type="entry name" value="HSP33 redox switch-like"/>
    <property type="match status" value="1"/>
</dbReference>
<evidence type="ECO:0000256" key="6">
    <source>
        <dbReference type="SAM" id="MobiDB-lite"/>
    </source>
</evidence>
<dbReference type="Gene3D" id="1.10.287.480">
    <property type="entry name" value="helix hairpin bin"/>
    <property type="match status" value="1"/>
</dbReference>
<accession>A0A5C6S2G1</accession>
<proteinExistence type="predicted"/>
<protein>
    <submittedName>
        <fullName evidence="7">Hsp33 family molecular chaperone HslO</fullName>
    </submittedName>
</protein>
<evidence type="ECO:0000256" key="1">
    <source>
        <dbReference type="ARBA" id="ARBA00022490"/>
    </source>
</evidence>
<dbReference type="PANTHER" id="PTHR30111:SF1">
    <property type="entry name" value="33 KDA CHAPERONIN"/>
    <property type="match status" value="1"/>
</dbReference>
<evidence type="ECO:0000256" key="2">
    <source>
        <dbReference type="ARBA" id="ARBA00022833"/>
    </source>
</evidence>
<dbReference type="RefSeq" id="WP_147099098.1">
    <property type="nucleotide sequence ID" value="NZ_JBHUFH010000003.1"/>
</dbReference>
<dbReference type="PANTHER" id="PTHR30111">
    <property type="entry name" value="33 KDA CHAPERONIN"/>
    <property type="match status" value="1"/>
</dbReference>
<name>A0A5C6S2G1_9RHOB</name>
<comment type="caution">
    <text evidence="7">The sequence shown here is derived from an EMBL/GenBank/DDBJ whole genome shotgun (WGS) entry which is preliminary data.</text>
</comment>
<dbReference type="SUPFAM" id="SSF64397">
    <property type="entry name" value="Hsp33 domain"/>
    <property type="match status" value="1"/>
</dbReference>
<dbReference type="Proteomes" id="UP000321562">
    <property type="component" value="Unassembled WGS sequence"/>
</dbReference>
<keyword evidence="5" id="KW-0676">Redox-active center</keyword>
<dbReference type="OrthoDB" id="9793753at2"/>
<evidence type="ECO:0000256" key="5">
    <source>
        <dbReference type="ARBA" id="ARBA00023284"/>
    </source>
</evidence>
<dbReference type="GO" id="GO:0042026">
    <property type="term" value="P:protein refolding"/>
    <property type="evidence" value="ECO:0007669"/>
    <property type="project" value="TreeGrafter"/>
</dbReference>
<dbReference type="EMBL" id="VOPL01000005">
    <property type="protein sequence ID" value="TXB68050.1"/>
    <property type="molecule type" value="Genomic_DNA"/>
</dbReference>
<dbReference type="SUPFAM" id="SSF118352">
    <property type="entry name" value="HSP33 redox switch-like"/>
    <property type="match status" value="1"/>
</dbReference>
<sequence>MTNINQIAWDDTVLPFQLDRSSIRGRVARLDGVLDHILSRHEYPGPVAAAVAELALLTALIGPMIKLRWKLSLQVRGKGAIRTIAADYYAPETEGGPARMRAWASFDAERLTEGAHFDQIGEGYFAILIDQGPGSQPYQGITPLAGGSLSACAGTYFAQSEQLPSSFALSYGRSLLPGGVETWRAGGIMLQTLPAQPMLGDGASTESGLIEAADILQGAQSEDWNRANHLLSTVEEMEMIGPSVAPTDLLVRLFHEEQPRVFDPQRVEFGCSCSEDKVRATLSIYSQKDIGHMTTEDGRVTADCQFCGAHYEFDPQSLGFEATIDENGNPLPSAPASPADQDGARP</sequence>
<evidence type="ECO:0000256" key="4">
    <source>
        <dbReference type="ARBA" id="ARBA00023186"/>
    </source>
</evidence>
<evidence type="ECO:0000313" key="7">
    <source>
        <dbReference type="EMBL" id="TXB68050.1"/>
    </source>
</evidence>
<dbReference type="Gene3D" id="3.55.30.10">
    <property type="entry name" value="Hsp33 domain"/>
    <property type="match status" value="1"/>
</dbReference>
<keyword evidence="4" id="KW-0143">Chaperone</keyword>
<keyword evidence="2" id="KW-0862">Zinc</keyword>
<dbReference type="InterPro" id="IPR016153">
    <property type="entry name" value="Heat_shock_Hsp33_N"/>
</dbReference>
<keyword evidence="8" id="KW-1185">Reference proteome</keyword>
<dbReference type="AlphaFoldDB" id="A0A5C6S2G1"/>
<dbReference type="InterPro" id="IPR000397">
    <property type="entry name" value="Heat_shock_Hsp33"/>
</dbReference>
<feature type="region of interest" description="Disordered" evidence="6">
    <location>
        <begin position="322"/>
        <end position="346"/>
    </location>
</feature>
<dbReference type="GO" id="GO:0051082">
    <property type="term" value="F:unfolded protein binding"/>
    <property type="evidence" value="ECO:0007669"/>
    <property type="project" value="InterPro"/>
</dbReference>
<keyword evidence="1" id="KW-0963">Cytoplasm</keyword>
<evidence type="ECO:0000313" key="8">
    <source>
        <dbReference type="Proteomes" id="UP000321562"/>
    </source>
</evidence>
<dbReference type="InterPro" id="IPR016154">
    <property type="entry name" value="Heat_shock_Hsp33_C"/>
</dbReference>
<organism evidence="7 8">
    <name type="scientific">Paracoccus aurantiacus</name>
    <dbReference type="NCBI Taxonomy" id="2599412"/>
    <lineage>
        <taxon>Bacteria</taxon>
        <taxon>Pseudomonadati</taxon>
        <taxon>Pseudomonadota</taxon>
        <taxon>Alphaproteobacteria</taxon>
        <taxon>Rhodobacterales</taxon>
        <taxon>Paracoccaceae</taxon>
        <taxon>Paracoccus</taxon>
    </lineage>
</organism>
<dbReference type="GO" id="GO:0044183">
    <property type="term" value="F:protein folding chaperone"/>
    <property type="evidence" value="ECO:0007669"/>
    <property type="project" value="TreeGrafter"/>
</dbReference>
<evidence type="ECO:0000256" key="3">
    <source>
        <dbReference type="ARBA" id="ARBA00023157"/>
    </source>
</evidence>